<protein>
    <submittedName>
        <fullName evidence="2">Tfp pilus assembly protein PilO</fullName>
    </submittedName>
</protein>
<sequence>MFTDSLRRWMLNASTLQHVGIIAVVFVVLTGFSYLLFWQSRYQVLLQYPTHLNALSQQKEMNAQQLDDFHRQQAGWDTIQHKLEQTMARMTQVPDSSVWVKQIEQVAAQQHIRLRHIVWKTPQQLYGYDADVFEIRLSGLFPDILNFMRAIEQQSVGVVFQPIRWKRESPLQRGIEVVATGFLYQLKAGHSIGHHTEGHDQHESK</sequence>
<accession>A0A1M5BFB0</accession>
<dbReference type="GO" id="GO:0043107">
    <property type="term" value="P:type IV pilus-dependent motility"/>
    <property type="evidence" value="ECO:0007669"/>
    <property type="project" value="InterPro"/>
</dbReference>
<dbReference type="Gene3D" id="3.30.70.60">
    <property type="match status" value="1"/>
</dbReference>
<keyword evidence="1" id="KW-1133">Transmembrane helix</keyword>
<reference evidence="3" key="1">
    <citation type="submission" date="2016-11" db="EMBL/GenBank/DDBJ databases">
        <authorList>
            <person name="Varghese N."/>
            <person name="Submissions S."/>
        </authorList>
    </citation>
    <scope>NUCLEOTIDE SEQUENCE [LARGE SCALE GENOMIC DNA]</scope>
    <source>
        <strain evidence="3">DSM 21264</strain>
    </source>
</reference>
<dbReference type="RefSeq" id="WP_072959178.1">
    <property type="nucleotide sequence ID" value="NZ_FQUH01000009.1"/>
</dbReference>
<keyword evidence="3" id="KW-1185">Reference proteome</keyword>
<dbReference type="InterPro" id="IPR007445">
    <property type="entry name" value="PilO"/>
</dbReference>
<gene>
    <name evidence="2" type="ORF">SAMN02745781_02227</name>
</gene>
<evidence type="ECO:0000256" key="1">
    <source>
        <dbReference type="SAM" id="Phobius"/>
    </source>
</evidence>
<keyword evidence="1" id="KW-0472">Membrane</keyword>
<proteinExistence type="predicted"/>
<organism evidence="2 3">
    <name type="scientific">Vibrio gazogenes DSM 21264 = NBRC 103151</name>
    <dbReference type="NCBI Taxonomy" id="1123492"/>
    <lineage>
        <taxon>Bacteria</taxon>
        <taxon>Pseudomonadati</taxon>
        <taxon>Pseudomonadota</taxon>
        <taxon>Gammaproteobacteria</taxon>
        <taxon>Vibrionales</taxon>
        <taxon>Vibrionaceae</taxon>
        <taxon>Vibrio</taxon>
    </lineage>
</organism>
<dbReference type="Proteomes" id="UP000184159">
    <property type="component" value="Unassembled WGS sequence"/>
</dbReference>
<keyword evidence="1" id="KW-0812">Transmembrane</keyword>
<dbReference type="AlphaFoldDB" id="A0A1M5BFB0"/>
<evidence type="ECO:0000313" key="3">
    <source>
        <dbReference type="Proteomes" id="UP000184159"/>
    </source>
</evidence>
<dbReference type="InterPro" id="IPR014717">
    <property type="entry name" value="Transl_elong_EF1B/ribsomal_bS6"/>
</dbReference>
<dbReference type="Pfam" id="PF04350">
    <property type="entry name" value="PilO"/>
    <property type="match status" value="1"/>
</dbReference>
<feature type="transmembrane region" description="Helical" evidence="1">
    <location>
        <begin position="20"/>
        <end position="38"/>
    </location>
</feature>
<dbReference type="EMBL" id="FQUH01000009">
    <property type="protein sequence ID" value="SHF41184.1"/>
    <property type="molecule type" value="Genomic_DNA"/>
</dbReference>
<evidence type="ECO:0000313" key="2">
    <source>
        <dbReference type="EMBL" id="SHF41184.1"/>
    </source>
</evidence>
<dbReference type="GO" id="GO:0043683">
    <property type="term" value="P:type IV pilus assembly"/>
    <property type="evidence" value="ECO:0007669"/>
    <property type="project" value="InterPro"/>
</dbReference>
<name>A0A1M5BFB0_VIBGA</name>